<accession>A0A0C3RE42</accession>
<proteinExistence type="predicted"/>
<evidence type="ECO:0008006" key="6">
    <source>
        <dbReference type="Google" id="ProtNLM"/>
    </source>
</evidence>
<protein>
    <recommendedName>
        <fullName evidence="6">Calx-beta domain-containing protein</fullName>
    </recommendedName>
</protein>
<dbReference type="EMBL" id="JPIU01000038">
    <property type="protein sequence ID" value="KIO44676.1"/>
    <property type="molecule type" value="Genomic_DNA"/>
</dbReference>
<dbReference type="RefSeq" id="WP_041502694.1">
    <property type="nucleotide sequence ID" value="NZ_JPIT01000015.1"/>
</dbReference>
<dbReference type="AlphaFoldDB" id="A0A0C3RE42"/>
<name>A0A0C3RE42_9PORP</name>
<evidence type="ECO:0000256" key="1">
    <source>
        <dbReference type="SAM" id="SignalP"/>
    </source>
</evidence>
<evidence type="ECO:0000313" key="4">
    <source>
        <dbReference type="Proteomes" id="UP000031937"/>
    </source>
</evidence>
<sequence length="411" mass="46774">MKNILFLFALFTFGCLATGCNDDDDKDSTLSFDRAVYILQAEAPLEITLLASVPASEAFSVPFDITGTAVLDEDYTISARQFEFKPGESSAKIVITPKDNLNEGREIKLALKPVSGYRLWNNKIAMIPIELKERFSCSFMKAKTELTQKLDVEIQISGELNSSSVPSVDLHLPFIFTEATTAELGKHFSIEGDVNEFVIPAGQKKAKISIDFLALEAGKDIIELELDPDARFFVGDYNRLTIKIVGPSFYERMLGKWAFKEFASYEFIVGWCEYPNDLDNMPLDNRSDDILEFVSGEKDELKVHMTGDLRKYFRDSEVTFLGEIEDEVSDLEDIILLPYMELSNVNVTFSDNQMDIRPARVGFRVLDNGKTLEVHIVDFEPVDFLQDTYADWGDEIAYFYRMRYLFTKVEE</sequence>
<evidence type="ECO:0000313" key="3">
    <source>
        <dbReference type="EMBL" id="KIO46405.1"/>
    </source>
</evidence>
<dbReference type="InterPro" id="IPR038081">
    <property type="entry name" value="CalX-like_sf"/>
</dbReference>
<dbReference type="SUPFAM" id="SSF141072">
    <property type="entry name" value="CalX-like"/>
    <property type="match status" value="1"/>
</dbReference>
<keyword evidence="1" id="KW-0732">Signal</keyword>
<feature type="chain" id="PRO_5043118892" description="Calx-beta domain-containing protein" evidence="1">
    <location>
        <begin position="18"/>
        <end position="411"/>
    </location>
</feature>
<gene>
    <name evidence="2" type="ORF">BA92_06450</name>
    <name evidence="3" type="ORF">IE90_04550</name>
</gene>
<evidence type="ECO:0000313" key="2">
    <source>
        <dbReference type="EMBL" id="KIO44676.1"/>
    </source>
</evidence>
<dbReference type="Proteomes" id="UP000031937">
    <property type="component" value="Unassembled WGS sequence"/>
</dbReference>
<organism evidence="2 5">
    <name type="scientific">Sanguibacteroides justesenii</name>
    <dbReference type="NCBI Taxonomy" id="1547597"/>
    <lineage>
        <taxon>Bacteria</taxon>
        <taxon>Pseudomonadati</taxon>
        <taxon>Bacteroidota</taxon>
        <taxon>Bacteroidia</taxon>
        <taxon>Bacteroidales</taxon>
        <taxon>Porphyromonadaceae</taxon>
        <taxon>Sanguibacteroides</taxon>
    </lineage>
</organism>
<comment type="caution">
    <text evidence="2">The sequence shown here is derived from an EMBL/GenBank/DDBJ whole genome shotgun (WGS) entry which is preliminary data.</text>
</comment>
<dbReference type="PROSITE" id="PS51257">
    <property type="entry name" value="PROKAR_LIPOPROTEIN"/>
    <property type="match status" value="1"/>
</dbReference>
<reference evidence="3 4" key="2">
    <citation type="submission" date="2014-07" db="EMBL/GenBank/DDBJ databases">
        <title>Porphyromonadaceae bacterium OUH 334697 = ATCC BAA-2682 = DSM 28341 draft genome.</title>
        <authorList>
            <person name="Sydenham T.V."/>
            <person name="Hasman H."/>
            <person name="Justesen U.S."/>
        </authorList>
    </citation>
    <scope>NUCLEOTIDE SEQUENCE [LARGE SCALE GENOMIC DNA]</scope>
    <source>
        <strain evidence="3 4">OUH 334697</strain>
    </source>
</reference>
<dbReference type="OrthoDB" id="1098374at2"/>
<dbReference type="Proteomes" id="UP000031980">
    <property type="component" value="Unassembled WGS sequence"/>
</dbReference>
<dbReference type="Gene3D" id="2.60.40.2030">
    <property type="match status" value="1"/>
</dbReference>
<reference evidence="2 5" key="1">
    <citation type="submission" date="2014-07" db="EMBL/GenBank/DDBJ databases">
        <title>Porphyromonadaceae bacterium OUH 308042 = ATCC BAA-2681 = DSM 28342 draft genome.</title>
        <authorList>
            <person name="Sydenham T.V."/>
            <person name="Hasman H."/>
            <person name="Justensen U.S."/>
        </authorList>
    </citation>
    <scope>NUCLEOTIDE SEQUENCE [LARGE SCALE GENOMIC DNA]</scope>
    <source>
        <strain evidence="2 5">OUH 308042</strain>
    </source>
</reference>
<evidence type="ECO:0000313" key="5">
    <source>
        <dbReference type="Proteomes" id="UP000031980"/>
    </source>
</evidence>
<dbReference type="EMBL" id="JPIT01000015">
    <property type="protein sequence ID" value="KIO46405.1"/>
    <property type="molecule type" value="Genomic_DNA"/>
</dbReference>
<keyword evidence="5" id="KW-1185">Reference proteome</keyword>
<feature type="signal peptide" evidence="1">
    <location>
        <begin position="1"/>
        <end position="17"/>
    </location>
</feature>